<name>A0A937AJK6_9HYPH</name>
<dbReference type="Proteomes" id="UP000736856">
    <property type="component" value="Unassembled WGS sequence"/>
</dbReference>
<dbReference type="InterPro" id="IPR018076">
    <property type="entry name" value="T2SS_GspF_dom"/>
</dbReference>
<evidence type="ECO:0000313" key="8">
    <source>
        <dbReference type="EMBL" id="MBL0848656.1"/>
    </source>
</evidence>
<keyword evidence="5 6" id="KW-0472">Membrane</keyword>
<feature type="transmembrane region" description="Helical" evidence="6">
    <location>
        <begin position="145"/>
        <end position="169"/>
    </location>
</feature>
<keyword evidence="3 6" id="KW-0812">Transmembrane</keyword>
<gene>
    <name evidence="8" type="ORF">EU981_00915</name>
</gene>
<keyword evidence="2" id="KW-1003">Cell membrane</keyword>
<evidence type="ECO:0000313" key="9">
    <source>
        <dbReference type="Proteomes" id="UP000736856"/>
    </source>
</evidence>
<comment type="subcellular location">
    <subcellularLocation>
        <location evidence="1">Cell membrane</location>
        <topology evidence="1">Multi-pass membrane protein</topology>
    </subcellularLocation>
</comment>
<dbReference type="PANTHER" id="PTHR35007">
    <property type="entry name" value="INTEGRAL MEMBRANE PROTEIN-RELATED"/>
    <property type="match status" value="1"/>
</dbReference>
<feature type="domain" description="Type II secretion system protein GspF" evidence="7">
    <location>
        <begin position="188"/>
        <end position="316"/>
    </location>
</feature>
<accession>A0A937AJK6</accession>
<comment type="caution">
    <text evidence="8">The sequence shown here is derived from an EMBL/GenBank/DDBJ whole genome shotgun (WGS) entry which is preliminary data.</text>
</comment>
<dbReference type="AlphaFoldDB" id="A0A937AJK6"/>
<feature type="transmembrane region" description="Helical" evidence="6">
    <location>
        <begin position="112"/>
        <end position="139"/>
    </location>
</feature>
<proteinExistence type="predicted"/>
<protein>
    <submittedName>
        <fullName evidence="8">Type II secretion system F family protein</fullName>
    </submittedName>
</protein>
<keyword evidence="4 6" id="KW-1133">Transmembrane helix</keyword>
<evidence type="ECO:0000256" key="3">
    <source>
        <dbReference type="ARBA" id="ARBA00022692"/>
    </source>
</evidence>
<evidence type="ECO:0000256" key="1">
    <source>
        <dbReference type="ARBA" id="ARBA00004651"/>
    </source>
</evidence>
<dbReference type="GO" id="GO:0005886">
    <property type="term" value="C:plasma membrane"/>
    <property type="evidence" value="ECO:0007669"/>
    <property type="project" value="UniProtKB-SubCell"/>
</dbReference>
<evidence type="ECO:0000259" key="7">
    <source>
        <dbReference type="Pfam" id="PF00482"/>
    </source>
</evidence>
<feature type="transmembrane region" description="Helical" evidence="6">
    <location>
        <begin position="12"/>
        <end position="36"/>
    </location>
</feature>
<reference evidence="8" key="1">
    <citation type="submission" date="2019-02" db="EMBL/GenBank/DDBJ databases">
        <title>A novel Candidatus Liberibacter species associated with the New Zealand native fuchsia psyllid, Ctenarytaina fuchsiae.</title>
        <authorList>
            <person name="Thompson S.M."/>
            <person name="Jorgensen N."/>
            <person name="David C."/>
            <person name="Bulman S.R."/>
            <person name="Smith G.R."/>
        </authorList>
    </citation>
    <scope>NUCLEOTIDE SEQUENCE</scope>
    <source>
        <strain evidence="8">Oxford</strain>
    </source>
</reference>
<dbReference type="Pfam" id="PF00482">
    <property type="entry name" value="T2SSF"/>
    <property type="match status" value="1"/>
</dbReference>
<feature type="transmembrane region" description="Helical" evidence="6">
    <location>
        <begin position="299"/>
        <end position="324"/>
    </location>
</feature>
<evidence type="ECO:0000256" key="5">
    <source>
        <dbReference type="ARBA" id="ARBA00023136"/>
    </source>
</evidence>
<evidence type="ECO:0000256" key="6">
    <source>
        <dbReference type="SAM" id="Phobius"/>
    </source>
</evidence>
<evidence type="ECO:0000256" key="4">
    <source>
        <dbReference type="ARBA" id="ARBA00022989"/>
    </source>
</evidence>
<evidence type="ECO:0000256" key="2">
    <source>
        <dbReference type="ARBA" id="ARBA00022475"/>
    </source>
</evidence>
<sequence>MHSYIFSMFDTMSIAVSLVAAIAVFSLLYSVIIPLFDRNELEKRKESVALERESLRQKQRIRLAPASSGGGGLRSHDNTSLRQFVTTWNLRAILVDEQIVNSLRAAGFRSEYALNILLIARLVTPIISLVGGIVWIFGFDKLQEYAFLLRILAALFIGYAGLYAPSLYISNLRNKRQALIKRAWPDALDLLLICVESGISIDLALRRVADEIGGQSIPLSEEMLLTTAELSFLPSRQKAFENFYNRTQMDCIRNVMQALIQSDRYGTSIGDSLRVLVEENRAERMTEAEKKAAALSPKLTVPMILFFLPVLLMIILGPGILTVMDNFKNQSM</sequence>
<dbReference type="PANTHER" id="PTHR35007:SF2">
    <property type="entry name" value="PILUS ASSEMBLE PROTEIN"/>
    <property type="match status" value="1"/>
</dbReference>
<dbReference type="EMBL" id="SEOL01000001">
    <property type="protein sequence ID" value="MBL0848656.1"/>
    <property type="molecule type" value="Genomic_DNA"/>
</dbReference>
<organism evidence="8 9">
    <name type="scientific">Candidatus Liberibacter ctenarytainae</name>
    <dbReference type="NCBI Taxonomy" id="2020335"/>
    <lineage>
        <taxon>Bacteria</taxon>
        <taxon>Pseudomonadati</taxon>
        <taxon>Pseudomonadota</taxon>
        <taxon>Alphaproteobacteria</taxon>
        <taxon>Hyphomicrobiales</taxon>
        <taxon>Rhizobiaceae</taxon>
        <taxon>Liberibacter</taxon>
    </lineage>
</organism>